<comment type="caution">
    <text evidence="3">The sequence shown here is derived from an EMBL/GenBank/DDBJ whole genome shotgun (WGS) entry which is preliminary data.</text>
</comment>
<dbReference type="AlphaFoldDB" id="A0ABD2PX40"/>
<keyword evidence="1" id="KW-0472">Membrane</keyword>
<accession>A0ABD2PX40</accession>
<dbReference type="InterPro" id="IPR038770">
    <property type="entry name" value="Na+/solute_symporter_sf"/>
</dbReference>
<feature type="transmembrane region" description="Helical" evidence="1">
    <location>
        <begin position="297"/>
        <end position="320"/>
    </location>
</feature>
<gene>
    <name evidence="3" type="ORF">Ciccas_009417</name>
</gene>
<evidence type="ECO:0000313" key="4">
    <source>
        <dbReference type="Proteomes" id="UP001626550"/>
    </source>
</evidence>
<feature type="transmembrane region" description="Helical" evidence="1">
    <location>
        <begin position="232"/>
        <end position="252"/>
    </location>
</feature>
<dbReference type="Proteomes" id="UP001626550">
    <property type="component" value="Unassembled WGS sequence"/>
</dbReference>
<dbReference type="PANTHER" id="PTHR10361">
    <property type="entry name" value="SODIUM-BILE ACID COTRANSPORTER"/>
    <property type="match status" value="1"/>
</dbReference>
<sequence length="537" mass="60646">MQLWWLLTLYLVLSVRGQQGFSLPGLIPSYDLAERLFAFKRHWLQHTQESEMRLEWTSKDGTEFVKISTHHADFQLFCCSYSHAINLNLQFHLRSNQAFSVTTFRRGIVQLKPSSWWLLPAGTEPQKAEISLHVSSQKLGLDWMLSWLRPVFCDLYNSSTQFQQLPESDYCKCVSKGEDPPALGMLVTVSRRSTKLDFALTFLLAFYIVLGGLLNTLRIHLYTLPVWLEKSWMTLFCLSLKFLLTPLIALLFTHWLPLEAEYKLVIFILSTCPAVGYARQFILVMGGNANLAATISLVLNAASVAIIPLWIMLYCSLFYVPQAFNFAIVFGLLLLVSVPQIMGLVLAWLNLSLVDKRLFIWVTNFHSFLIIPAIVALGVITNIELVKQIPEQFIMILISALVPMTAFSVHLLIILALKRPNSEAISMLLTTIPENSGIAYLIVHYGLVRSEADASALLVLISSVVSCLPVALVMLERANKNTSGVGPDCLGDIGEEWRVHHYHVDEIGHSLVAKVIRNIVLLKDCTDRRYLLPYAEH</sequence>
<keyword evidence="4" id="KW-1185">Reference proteome</keyword>
<feature type="transmembrane region" description="Helical" evidence="1">
    <location>
        <begin position="424"/>
        <end position="448"/>
    </location>
</feature>
<feature type="transmembrane region" description="Helical" evidence="1">
    <location>
        <begin position="264"/>
        <end position="285"/>
    </location>
</feature>
<protein>
    <submittedName>
        <fullName evidence="3">Uncharacterized protein</fullName>
    </submittedName>
</protein>
<feature type="transmembrane region" description="Helical" evidence="1">
    <location>
        <begin position="198"/>
        <end position="220"/>
    </location>
</feature>
<evidence type="ECO:0000256" key="1">
    <source>
        <dbReference type="SAM" id="Phobius"/>
    </source>
</evidence>
<feature type="transmembrane region" description="Helical" evidence="1">
    <location>
        <begin position="358"/>
        <end position="381"/>
    </location>
</feature>
<reference evidence="3 4" key="1">
    <citation type="submission" date="2024-11" db="EMBL/GenBank/DDBJ databases">
        <title>Adaptive evolution of stress response genes in parasites aligns with host niche diversity.</title>
        <authorList>
            <person name="Hahn C."/>
            <person name="Resl P."/>
        </authorList>
    </citation>
    <scope>NUCLEOTIDE SEQUENCE [LARGE SCALE GENOMIC DNA]</scope>
    <source>
        <strain evidence="3">EGGRZ-B1_66</strain>
        <tissue evidence="3">Body</tissue>
    </source>
</reference>
<keyword evidence="1" id="KW-1133">Transmembrane helix</keyword>
<feature type="transmembrane region" description="Helical" evidence="1">
    <location>
        <begin position="326"/>
        <end position="351"/>
    </location>
</feature>
<dbReference type="PANTHER" id="PTHR10361:SF28">
    <property type="entry name" value="P3 PROTEIN-RELATED"/>
    <property type="match status" value="1"/>
</dbReference>
<proteinExistence type="predicted"/>
<dbReference type="EMBL" id="JBJKFK010001919">
    <property type="protein sequence ID" value="KAL3311999.1"/>
    <property type="molecule type" value="Genomic_DNA"/>
</dbReference>
<dbReference type="Gene3D" id="1.20.1530.20">
    <property type="match status" value="1"/>
</dbReference>
<organism evidence="3 4">
    <name type="scientific">Cichlidogyrus casuarinus</name>
    <dbReference type="NCBI Taxonomy" id="1844966"/>
    <lineage>
        <taxon>Eukaryota</taxon>
        <taxon>Metazoa</taxon>
        <taxon>Spiralia</taxon>
        <taxon>Lophotrochozoa</taxon>
        <taxon>Platyhelminthes</taxon>
        <taxon>Monogenea</taxon>
        <taxon>Monopisthocotylea</taxon>
        <taxon>Dactylogyridea</taxon>
        <taxon>Ancyrocephalidae</taxon>
        <taxon>Cichlidogyrus</taxon>
    </lineage>
</organism>
<name>A0ABD2PX40_9PLAT</name>
<evidence type="ECO:0000313" key="3">
    <source>
        <dbReference type="EMBL" id="KAL3311999.1"/>
    </source>
</evidence>
<feature type="chain" id="PRO_5044869752" evidence="2">
    <location>
        <begin position="18"/>
        <end position="537"/>
    </location>
</feature>
<feature type="signal peptide" evidence="2">
    <location>
        <begin position="1"/>
        <end position="17"/>
    </location>
</feature>
<keyword evidence="2" id="KW-0732">Signal</keyword>
<evidence type="ECO:0000256" key="2">
    <source>
        <dbReference type="SAM" id="SignalP"/>
    </source>
</evidence>
<feature type="transmembrane region" description="Helical" evidence="1">
    <location>
        <begin position="393"/>
        <end position="417"/>
    </location>
</feature>
<dbReference type="InterPro" id="IPR004710">
    <property type="entry name" value="Bilac:Na_transpt"/>
</dbReference>
<feature type="transmembrane region" description="Helical" evidence="1">
    <location>
        <begin position="454"/>
        <end position="475"/>
    </location>
</feature>
<keyword evidence="1" id="KW-0812">Transmembrane</keyword>